<dbReference type="eggNOG" id="COG2834">
    <property type="taxonomic scope" value="Bacteria"/>
</dbReference>
<name>C5CIC2_KOSOT</name>
<proteinExistence type="predicted"/>
<reference evidence="1 2" key="2">
    <citation type="journal article" date="2011" name="J. Bacteriol.">
        <title>Genome Sequence of Kosmotoga olearia Strain TBF 19.5.1, a Thermophilic Bacterium with a Wide Growth Temperature Range, Isolated from the Troll B Oil Platform in the North Sea.</title>
        <authorList>
            <person name="Swithers K.S."/>
            <person name="Dipippo J.L."/>
            <person name="Bruce D.C."/>
            <person name="Detter C."/>
            <person name="Tapia R."/>
            <person name="Han S."/>
            <person name="Goodwin L.A."/>
            <person name="Han J."/>
            <person name="Woyke T."/>
            <person name="Pitluck S."/>
            <person name="Pennacchio L."/>
            <person name="Nolan M."/>
            <person name="Mikhailova N."/>
            <person name="Land M.L."/>
            <person name="Nesbo C.L."/>
            <person name="Gogarten J.P."/>
            <person name="Noll K.M."/>
        </authorList>
    </citation>
    <scope>NUCLEOTIDE SEQUENCE [LARGE SCALE GENOMIC DNA]</scope>
    <source>
        <strain evidence="2">ATCC BAA-1733 / DSM 21960 / TBF 19.5.1</strain>
    </source>
</reference>
<dbReference type="AlphaFoldDB" id="C5CIC2"/>
<dbReference type="STRING" id="521045.Kole_0130"/>
<sequence length="213" mass="24876">MRKFKMVTGLFLVMVIVASAVLSVSLNDILVTSENMKTIKCVVNATKFSKRSKSQVEFLFYFNRDGQKLRIEYTAPRNMKGSIVAIDGEYFYNYISSLKRTMKKELSGDFDKNKAPGRDMGIFFDFVYGDLDRVFSNMQHEYIGEETLKINKKEVNTYHYVFQKADEKQEVWFDSETLAPVKIVIYQDGKKVYEIFVFDIQINITLEDSLFRL</sequence>
<gene>
    <name evidence="1" type="ordered locus">Kole_0130</name>
</gene>
<accession>C5CIC2</accession>
<keyword evidence="2" id="KW-1185">Reference proteome</keyword>
<dbReference type="KEGG" id="kol:Kole_0130"/>
<evidence type="ECO:0000313" key="2">
    <source>
        <dbReference type="Proteomes" id="UP000002382"/>
    </source>
</evidence>
<dbReference type="RefSeq" id="WP_012744644.1">
    <property type="nucleotide sequence ID" value="NC_012785.1"/>
</dbReference>
<dbReference type="InterPro" id="IPR029046">
    <property type="entry name" value="LolA/LolB/LppX"/>
</dbReference>
<evidence type="ECO:0008006" key="3">
    <source>
        <dbReference type="Google" id="ProtNLM"/>
    </source>
</evidence>
<dbReference type="HOGENOM" id="CLU_1292989_0_0_0"/>
<reference evidence="1 2" key="1">
    <citation type="submission" date="2009-06" db="EMBL/GenBank/DDBJ databases">
        <title>Complete sequence of Thermotogales bacterium TBF 19.5.1.</title>
        <authorList>
            <consortium name="US DOE Joint Genome Institute"/>
            <person name="Lucas S."/>
            <person name="Copeland A."/>
            <person name="Lapidus A."/>
            <person name="Glavina del Rio T."/>
            <person name="Tice H."/>
            <person name="Bruce D."/>
            <person name="Goodwin L."/>
            <person name="Pitluck S."/>
            <person name="Chertkov O."/>
            <person name="Brettin T."/>
            <person name="Detter J.C."/>
            <person name="Han C."/>
            <person name="Schmutz J."/>
            <person name="Larimer F."/>
            <person name="Land M."/>
            <person name="Hauser L."/>
            <person name="Kyrpides N."/>
            <person name="Ovchinnikova G."/>
            <person name="Noll K."/>
        </authorList>
    </citation>
    <scope>NUCLEOTIDE SEQUENCE [LARGE SCALE GENOMIC DNA]</scope>
    <source>
        <strain evidence="2">ATCC BAA-1733 / DSM 21960 / TBF 19.5.1</strain>
    </source>
</reference>
<dbReference type="EMBL" id="CP001634">
    <property type="protein sequence ID" value="ACR78856.1"/>
    <property type="molecule type" value="Genomic_DNA"/>
</dbReference>
<dbReference type="Proteomes" id="UP000002382">
    <property type="component" value="Chromosome"/>
</dbReference>
<dbReference type="Gene3D" id="2.50.20.10">
    <property type="entry name" value="Lipoprotein localisation LolA/LolB/LppX"/>
    <property type="match status" value="1"/>
</dbReference>
<dbReference type="SUPFAM" id="SSF89392">
    <property type="entry name" value="Prokaryotic lipoproteins and lipoprotein localization factors"/>
    <property type="match status" value="1"/>
</dbReference>
<protein>
    <recommendedName>
        <fullName evidence="3">Outer membrane lipoprotein-sorting protein</fullName>
    </recommendedName>
</protein>
<evidence type="ECO:0000313" key="1">
    <source>
        <dbReference type="EMBL" id="ACR78856.1"/>
    </source>
</evidence>
<organism evidence="1 2">
    <name type="scientific">Kosmotoga olearia (strain ATCC BAA-1733 / DSM 21960 / TBF 19.5.1)</name>
    <dbReference type="NCBI Taxonomy" id="521045"/>
    <lineage>
        <taxon>Bacteria</taxon>
        <taxon>Thermotogati</taxon>
        <taxon>Thermotogota</taxon>
        <taxon>Thermotogae</taxon>
        <taxon>Kosmotogales</taxon>
        <taxon>Kosmotogaceae</taxon>
        <taxon>Kosmotoga</taxon>
    </lineage>
</organism>